<dbReference type="GO" id="GO:0004888">
    <property type="term" value="F:transmembrane signaling receptor activity"/>
    <property type="evidence" value="ECO:0007669"/>
    <property type="project" value="InterPro"/>
</dbReference>
<dbReference type="SUPFAM" id="SSF58104">
    <property type="entry name" value="Methyl-accepting chemotaxis protein (MCP) signaling domain"/>
    <property type="match status" value="1"/>
</dbReference>
<keyword evidence="4 10" id="KW-0812">Transmembrane</keyword>
<dbReference type="CDD" id="cd11386">
    <property type="entry name" value="MCP_signal"/>
    <property type="match status" value="1"/>
</dbReference>
<keyword evidence="5 10" id="KW-1133">Transmembrane helix</keyword>
<dbReference type="Gene3D" id="1.10.287.950">
    <property type="entry name" value="Methyl-accepting chemotaxis protein"/>
    <property type="match status" value="1"/>
</dbReference>
<dbReference type="RefSeq" id="WP_130245386.1">
    <property type="nucleotide sequence ID" value="NZ_PPUZ01000036.1"/>
</dbReference>
<evidence type="ECO:0000256" key="9">
    <source>
        <dbReference type="PROSITE-ProRule" id="PRU00284"/>
    </source>
</evidence>
<proteinExistence type="inferred from homology"/>
<dbReference type="Gene3D" id="3.30.450.20">
    <property type="entry name" value="PAS domain"/>
    <property type="match status" value="1"/>
</dbReference>
<comment type="caution">
    <text evidence="12">The sequence shown here is derived from an EMBL/GenBank/DDBJ whole genome shotgun (WGS) entry which is preliminary data.</text>
</comment>
<dbReference type="PROSITE" id="PS50111">
    <property type="entry name" value="CHEMOTAXIS_TRANSDUC_2"/>
    <property type="match status" value="1"/>
</dbReference>
<dbReference type="InterPro" id="IPR033479">
    <property type="entry name" value="dCache_1"/>
</dbReference>
<feature type="domain" description="Methyl-accepting transducer" evidence="11">
    <location>
        <begin position="386"/>
        <end position="622"/>
    </location>
</feature>
<evidence type="ECO:0000313" key="13">
    <source>
        <dbReference type="Proteomes" id="UP000292345"/>
    </source>
</evidence>
<evidence type="ECO:0000256" key="7">
    <source>
        <dbReference type="ARBA" id="ARBA00023224"/>
    </source>
</evidence>
<dbReference type="Pfam" id="PF02743">
    <property type="entry name" value="dCache_1"/>
    <property type="match status" value="1"/>
</dbReference>
<dbReference type="InterPro" id="IPR004089">
    <property type="entry name" value="MCPsignal_dom"/>
</dbReference>
<evidence type="ECO:0000256" key="4">
    <source>
        <dbReference type="ARBA" id="ARBA00022692"/>
    </source>
</evidence>
<comment type="similarity">
    <text evidence="8">Belongs to the methyl-accepting chemotaxis (MCP) protein family.</text>
</comment>
<evidence type="ECO:0000256" key="6">
    <source>
        <dbReference type="ARBA" id="ARBA00023136"/>
    </source>
</evidence>
<dbReference type="PANTHER" id="PTHR32089:SF70">
    <property type="entry name" value="ENERGY TAXIS MODULATING METHYL ACCEPTING SENSORY TRANSDUCER"/>
    <property type="match status" value="1"/>
</dbReference>
<keyword evidence="7 9" id="KW-0807">Transducer</keyword>
<keyword evidence="6 10" id="KW-0472">Membrane</keyword>
<feature type="transmembrane region" description="Helical" evidence="10">
    <location>
        <begin position="303"/>
        <end position="326"/>
    </location>
</feature>
<evidence type="ECO:0000259" key="11">
    <source>
        <dbReference type="PROSITE" id="PS50111"/>
    </source>
</evidence>
<evidence type="ECO:0000256" key="10">
    <source>
        <dbReference type="SAM" id="Phobius"/>
    </source>
</evidence>
<dbReference type="SMART" id="SM00283">
    <property type="entry name" value="MA"/>
    <property type="match status" value="1"/>
</dbReference>
<reference evidence="12 13" key="1">
    <citation type="submission" date="2018-01" db="EMBL/GenBank/DDBJ databases">
        <title>Co-occurrence of chitin degradation, pigmentation and bioactivity in marine Pseudoalteromonas.</title>
        <authorList>
            <person name="Paulsen S."/>
            <person name="Gram L."/>
            <person name="Machado H."/>
        </authorList>
    </citation>
    <scope>NUCLEOTIDE SEQUENCE [LARGE SCALE GENOMIC DNA]</scope>
    <source>
        <strain evidence="12 13">S1946</strain>
    </source>
</reference>
<dbReference type="GO" id="GO:0006935">
    <property type="term" value="P:chemotaxis"/>
    <property type="evidence" value="ECO:0007669"/>
    <property type="project" value="UniProtKB-KW"/>
</dbReference>
<dbReference type="Proteomes" id="UP000292345">
    <property type="component" value="Unassembled WGS sequence"/>
</dbReference>
<evidence type="ECO:0000256" key="1">
    <source>
        <dbReference type="ARBA" id="ARBA00004651"/>
    </source>
</evidence>
<evidence type="ECO:0000256" key="3">
    <source>
        <dbReference type="ARBA" id="ARBA00022500"/>
    </source>
</evidence>
<evidence type="ECO:0000256" key="2">
    <source>
        <dbReference type="ARBA" id="ARBA00022475"/>
    </source>
</evidence>
<dbReference type="EMBL" id="PPUZ01000036">
    <property type="protein sequence ID" value="RZM80014.1"/>
    <property type="molecule type" value="Genomic_DNA"/>
</dbReference>
<evidence type="ECO:0000256" key="5">
    <source>
        <dbReference type="ARBA" id="ARBA00022989"/>
    </source>
</evidence>
<sequence length="662" mass="71858">MSTKLRLLISFLLVGLLPAAFMAITSLITASKALERQAYNQLTSIKHIKHRQIEDYFHARKADLSLIATQWQQLVNSAPHMDTKQLAHSNHTLFKHFIEQKGFYDLFIIDMDGYIGYTVAQESDYQTNLINGPYRDSGLAQLFRRTVTGKQFSITDYQQYAPSNNEPAAFIGVPVQSNGQTHSIIALQISIDTINDIMQQRDGMGKTGESYLVGSDLRMRSDSYLDPTAHSVTASFAGTVAHNGVDTLAVRRGLQGYSETELIIDYNGNPVLSAYMPFQFASLNWVLLSEIDKAEAFAPIYQLYWFIALIGVIAIIVIISTTWLIANSVLRPLGGEPRVMRDISERIASGDLRQDFSQDTNVTGVYGAMRQMTSYLTGVIGTISETTSQLAVTASQTSAASEQANTSLQEQHANIEQVALAIAATAQSVESVANSANQVAALSVDTQSSTEAASQTLAECVSKMTTLDQVISDSERAIKEVESGAQNIGKVIEVIQAITEQTNLLALNAAIEAARAGEHGRGFAVVADEVRQLAYKTQQSTGDIETMIQELQSATTQAVDKMHQSAEVAQASISATNDSAASLQTSVEQIQEISASAKRIAQEAQQQSETTEEISYNIDAIKQAALDNAAGADQVASASLDLDKQSRKLKQITAGFKLPETA</sequence>
<dbReference type="PRINTS" id="PR00260">
    <property type="entry name" value="CHEMTRNSDUCR"/>
</dbReference>
<dbReference type="PANTHER" id="PTHR32089">
    <property type="entry name" value="METHYL-ACCEPTING CHEMOTAXIS PROTEIN MCPB"/>
    <property type="match status" value="1"/>
</dbReference>
<accession>A0A4Q7EBI1</accession>
<dbReference type="FunFam" id="1.10.287.950:FF:000001">
    <property type="entry name" value="Methyl-accepting chemotaxis sensory transducer"/>
    <property type="match status" value="1"/>
</dbReference>
<gene>
    <name evidence="12" type="ORF">C3B51_13710</name>
</gene>
<dbReference type="AlphaFoldDB" id="A0A4Q7EBI1"/>
<name>A0A4Q7EBI1_9GAMM</name>
<comment type="subcellular location">
    <subcellularLocation>
        <location evidence="1">Cell membrane</location>
        <topology evidence="1">Multi-pass membrane protein</topology>
    </subcellularLocation>
</comment>
<organism evidence="12 13">
    <name type="scientific">Pseudoalteromonas rubra</name>
    <dbReference type="NCBI Taxonomy" id="43658"/>
    <lineage>
        <taxon>Bacteria</taxon>
        <taxon>Pseudomonadati</taxon>
        <taxon>Pseudomonadota</taxon>
        <taxon>Gammaproteobacteria</taxon>
        <taxon>Alteromonadales</taxon>
        <taxon>Pseudoalteromonadaceae</taxon>
        <taxon>Pseudoalteromonas</taxon>
    </lineage>
</organism>
<evidence type="ECO:0000313" key="12">
    <source>
        <dbReference type="EMBL" id="RZM80014.1"/>
    </source>
</evidence>
<dbReference type="Pfam" id="PF00015">
    <property type="entry name" value="MCPsignal"/>
    <property type="match status" value="1"/>
</dbReference>
<dbReference type="InterPro" id="IPR004090">
    <property type="entry name" value="Chemotax_Me-accpt_rcpt"/>
</dbReference>
<keyword evidence="3" id="KW-0145">Chemotaxis</keyword>
<dbReference type="GO" id="GO:0005886">
    <property type="term" value="C:plasma membrane"/>
    <property type="evidence" value="ECO:0007669"/>
    <property type="project" value="UniProtKB-SubCell"/>
</dbReference>
<dbReference type="GO" id="GO:0007165">
    <property type="term" value="P:signal transduction"/>
    <property type="evidence" value="ECO:0007669"/>
    <property type="project" value="UniProtKB-KW"/>
</dbReference>
<keyword evidence="2" id="KW-1003">Cell membrane</keyword>
<evidence type="ECO:0000256" key="8">
    <source>
        <dbReference type="ARBA" id="ARBA00029447"/>
    </source>
</evidence>
<protein>
    <submittedName>
        <fullName evidence="12">Methyl-accepting chemotaxis protein</fullName>
    </submittedName>
</protein>